<evidence type="ECO:0000256" key="2">
    <source>
        <dbReference type="ARBA" id="ARBA00022448"/>
    </source>
</evidence>
<keyword evidence="10" id="KW-0406">Ion transport</keyword>
<dbReference type="PANTHER" id="PTHR45628">
    <property type="entry name" value="VOLTAGE-DEPENDENT CALCIUM CHANNEL TYPE A SUBUNIT ALPHA-1"/>
    <property type="match status" value="1"/>
</dbReference>
<keyword evidence="9 14" id="KW-1133">Transmembrane helix</keyword>
<evidence type="ECO:0000256" key="1">
    <source>
        <dbReference type="ARBA" id="ARBA00004141"/>
    </source>
</evidence>
<feature type="domain" description="EF-hand" evidence="15">
    <location>
        <begin position="376"/>
        <end position="405"/>
    </location>
</feature>
<evidence type="ECO:0000313" key="16">
    <source>
        <dbReference type="EMBL" id="CAE8648393.1"/>
    </source>
</evidence>
<dbReference type="GO" id="GO:0005891">
    <property type="term" value="C:voltage-gated calcium channel complex"/>
    <property type="evidence" value="ECO:0007669"/>
    <property type="project" value="TreeGrafter"/>
</dbReference>
<dbReference type="InterPro" id="IPR018247">
    <property type="entry name" value="EF_Hand_1_Ca_BS"/>
</dbReference>
<gene>
    <name evidence="16" type="ORF">PGLA2088_LOCUS6535</name>
</gene>
<dbReference type="Proteomes" id="UP000626109">
    <property type="component" value="Unassembled WGS sequence"/>
</dbReference>
<organism evidence="16 17">
    <name type="scientific">Polarella glacialis</name>
    <name type="common">Dinoflagellate</name>
    <dbReference type="NCBI Taxonomy" id="89957"/>
    <lineage>
        <taxon>Eukaryota</taxon>
        <taxon>Sar</taxon>
        <taxon>Alveolata</taxon>
        <taxon>Dinophyceae</taxon>
        <taxon>Suessiales</taxon>
        <taxon>Suessiaceae</taxon>
        <taxon>Polarella</taxon>
    </lineage>
</organism>
<evidence type="ECO:0000313" key="17">
    <source>
        <dbReference type="Proteomes" id="UP000626109"/>
    </source>
</evidence>
<keyword evidence="4" id="KW-0109">Calcium transport</keyword>
<protein>
    <recommendedName>
        <fullName evidence="15">EF-hand domain-containing protein</fullName>
    </recommendedName>
</protein>
<dbReference type="Gene3D" id="1.10.287.70">
    <property type="match status" value="1"/>
</dbReference>
<dbReference type="PROSITE" id="PS00018">
    <property type="entry name" value="EF_HAND_1"/>
    <property type="match status" value="1"/>
</dbReference>
<feature type="transmembrane region" description="Helical" evidence="14">
    <location>
        <begin position="328"/>
        <end position="352"/>
    </location>
</feature>
<dbReference type="Pfam" id="PF00520">
    <property type="entry name" value="Ion_trans"/>
    <property type="match status" value="1"/>
</dbReference>
<feature type="non-terminal residue" evidence="16">
    <location>
        <position position="1"/>
    </location>
</feature>
<dbReference type="Gene3D" id="1.20.120.350">
    <property type="entry name" value="Voltage-gated potassium channels. Chain C"/>
    <property type="match status" value="1"/>
</dbReference>
<keyword evidence="2" id="KW-0813">Transport</keyword>
<accession>A0A813IB52</accession>
<evidence type="ECO:0000256" key="3">
    <source>
        <dbReference type="ARBA" id="ARBA00022553"/>
    </source>
</evidence>
<comment type="subcellular location">
    <subcellularLocation>
        <location evidence="1">Membrane</location>
        <topology evidence="1">Multi-pass membrane protein</topology>
    </subcellularLocation>
</comment>
<feature type="transmembrane region" description="Helical" evidence="14">
    <location>
        <begin position="158"/>
        <end position="177"/>
    </location>
</feature>
<dbReference type="InterPro" id="IPR050599">
    <property type="entry name" value="VDCC_alpha-1_subunit"/>
</dbReference>
<keyword evidence="13" id="KW-0407">Ion channel</keyword>
<dbReference type="InterPro" id="IPR027359">
    <property type="entry name" value="Volt_channel_dom_sf"/>
</dbReference>
<feature type="transmembrane region" description="Helical" evidence="14">
    <location>
        <begin position="242"/>
        <end position="268"/>
    </location>
</feature>
<feature type="transmembrane region" description="Helical" evidence="14">
    <location>
        <begin position="122"/>
        <end position="143"/>
    </location>
</feature>
<dbReference type="EMBL" id="CAJNNW010006546">
    <property type="protein sequence ID" value="CAE8648393.1"/>
    <property type="molecule type" value="Genomic_DNA"/>
</dbReference>
<dbReference type="GO" id="GO:0008331">
    <property type="term" value="F:high voltage-gated calcium channel activity"/>
    <property type="evidence" value="ECO:0007669"/>
    <property type="project" value="TreeGrafter"/>
</dbReference>
<keyword evidence="12" id="KW-0325">Glycoprotein</keyword>
<keyword evidence="6 14" id="KW-0812">Transmembrane</keyword>
<feature type="non-terminal residue" evidence="16">
    <location>
        <position position="405"/>
    </location>
</feature>
<dbReference type="InterPro" id="IPR002048">
    <property type="entry name" value="EF_hand_dom"/>
</dbReference>
<dbReference type="Gene3D" id="1.10.238.10">
    <property type="entry name" value="EF-hand"/>
    <property type="match status" value="1"/>
</dbReference>
<dbReference type="GO" id="GO:0098703">
    <property type="term" value="P:calcium ion import across plasma membrane"/>
    <property type="evidence" value="ECO:0007669"/>
    <property type="project" value="TreeGrafter"/>
</dbReference>
<name>A0A813IB52_POLGL</name>
<evidence type="ECO:0000256" key="8">
    <source>
        <dbReference type="ARBA" id="ARBA00022882"/>
    </source>
</evidence>
<sequence length="405" mass="45053">VRGLSSSHKVNFELHSEELSSGKVIFELDSEEMNGQCPEVDMSRSMSEQPLDHERVDVIRPSDSMSAVKRPHLLQAGANSVVEDILREAFILDDLSLQGGDGKPPTRLDRARAVARELVGHFAFEYIVGFIIFVNAVCLGIQSQSSLEGRYFPDNLDLGFLAVYVFELGLKLLLGGWSCFRDVWFLFDFAMVSIGFFSSLFEILGVSSSGFLQAVMVLRTLRLLRLIRALRTVPAFRTMWRLVNGLLASSSTMVSTLMLIFLALYIFACLGLELITKDADLASHPDTAFIVAYNFGTLFKTMVTLVQFISCDSVASVYHPLVIHKPVLVIYFGLIIMFVPIALMNLVTAVLVEGAMEQAQQDKDVEKADLKQKVMADLPHLFAVFDELDADGSGFITREEMEQVP</sequence>
<keyword evidence="7" id="KW-0106">Calcium</keyword>
<keyword evidence="3" id="KW-0597">Phosphoprotein</keyword>
<evidence type="ECO:0000256" key="13">
    <source>
        <dbReference type="ARBA" id="ARBA00023303"/>
    </source>
</evidence>
<evidence type="ECO:0000256" key="6">
    <source>
        <dbReference type="ARBA" id="ARBA00022692"/>
    </source>
</evidence>
<dbReference type="AlphaFoldDB" id="A0A813IB52"/>
<evidence type="ECO:0000256" key="4">
    <source>
        <dbReference type="ARBA" id="ARBA00022568"/>
    </source>
</evidence>
<evidence type="ECO:0000256" key="11">
    <source>
        <dbReference type="ARBA" id="ARBA00023136"/>
    </source>
</evidence>
<dbReference type="InterPro" id="IPR005821">
    <property type="entry name" value="Ion_trans_dom"/>
</dbReference>
<proteinExistence type="predicted"/>
<keyword evidence="11 14" id="KW-0472">Membrane</keyword>
<evidence type="ECO:0000256" key="10">
    <source>
        <dbReference type="ARBA" id="ARBA00023065"/>
    </source>
</evidence>
<keyword evidence="8" id="KW-0851">Voltage-gated channel</keyword>
<evidence type="ECO:0000256" key="9">
    <source>
        <dbReference type="ARBA" id="ARBA00022989"/>
    </source>
</evidence>
<reference evidence="16" key="1">
    <citation type="submission" date="2021-02" db="EMBL/GenBank/DDBJ databases">
        <authorList>
            <person name="Dougan E. K."/>
            <person name="Rhodes N."/>
            <person name="Thang M."/>
            <person name="Chan C."/>
        </authorList>
    </citation>
    <scope>NUCLEOTIDE SEQUENCE</scope>
</reference>
<comment type="caution">
    <text evidence="16">The sequence shown here is derived from an EMBL/GenBank/DDBJ whole genome shotgun (WGS) entry which is preliminary data.</text>
</comment>
<evidence type="ECO:0000256" key="7">
    <source>
        <dbReference type="ARBA" id="ARBA00022837"/>
    </source>
</evidence>
<keyword evidence="5" id="KW-0107">Calcium channel</keyword>
<dbReference type="GO" id="GO:0005509">
    <property type="term" value="F:calcium ion binding"/>
    <property type="evidence" value="ECO:0007669"/>
    <property type="project" value="InterPro"/>
</dbReference>
<evidence type="ECO:0000256" key="5">
    <source>
        <dbReference type="ARBA" id="ARBA00022673"/>
    </source>
</evidence>
<feature type="transmembrane region" description="Helical" evidence="14">
    <location>
        <begin position="184"/>
        <end position="204"/>
    </location>
</feature>
<evidence type="ECO:0000256" key="12">
    <source>
        <dbReference type="ARBA" id="ARBA00023180"/>
    </source>
</evidence>
<dbReference type="PROSITE" id="PS50222">
    <property type="entry name" value="EF_HAND_2"/>
    <property type="match status" value="1"/>
</dbReference>
<evidence type="ECO:0000259" key="15">
    <source>
        <dbReference type="PROSITE" id="PS50222"/>
    </source>
</evidence>
<evidence type="ECO:0000256" key="14">
    <source>
        <dbReference type="SAM" id="Phobius"/>
    </source>
</evidence>
<dbReference type="PANTHER" id="PTHR45628:SF7">
    <property type="entry name" value="VOLTAGE-DEPENDENT CALCIUM CHANNEL TYPE A SUBUNIT ALPHA-1"/>
    <property type="match status" value="1"/>
</dbReference>
<dbReference type="SUPFAM" id="SSF81324">
    <property type="entry name" value="Voltage-gated potassium channels"/>
    <property type="match status" value="1"/>
</dbReference>